<evidence type="ECO:0000256" key="1">
    <source>
        <dbReference type="SAM" id="MobiDB-lite"/>
    </source>
</evidence>
<sequence>MDNRAKVQRLRQTRDYSFRFSDDNNLMLSISNATPGQPPLACNSLKPLTNKRVTEKIPSRMSLQRKPIIKVVHYSTQQLAGSNNSKGSQRPNDATSNPKRPVKTHVMTSKRVRDNISLPILNLQDQYCPKKRRLIVPRKEGL</sequence>
<comment type="caution">
    <text evidence="2">The sequence shown here is derived from an EMBL/GenBank/DDBJ whole genome shotgun (WGS) entry which is preliminary data.</text>
</comment>
<dbReference type="EMBL" id="VDCV01000004">
    <property type="protein sequence ID" value="KAB5561329.1"/>
    <property type="molecule type" value="Genomic_DNA"/>
</dbReference>
<reference evidence="3" key="1">
    <citation type="journal article" date="2019" name="Gigascience">
        <title>De novo genome assembly of the endangered Acer yangbiense, a plant species with extremely small populations endemic to Yunnan Province, China.</title>
        <authorList>
            <person name="Yang J."/>
            <person name="Wariss H.M."/>
            <person name="Tao L."/>
            <person name="Zhang R."/>
            <person name="Yun Q."/>
            <person name="Hollingsworth P."/>
            <person name="Dao Z."/>
            <person name="Luo G."/>
            <person name="Guo H."/>
            <person name="Ma Y."/>
            <person name="Sun W."/>
        </authorList>
    </citation>
    <scope>NUCLEOTIDE SEQUENCE [LARGE SCALE GENOMIC DNA]</scope>
    <source>
        <strain evidence="3">cv. br00</strain>
    </source>
</reference>
<gene>
    <name evidence="2" type="ORF">DKX38_006286</name>
</gene>
<name>A0A5N5N1W0_9ROSI</name>
<dbReference type="Proteomes" id="UP000326939">
    <property type="component" value="Chromosome 4"/>
</dbReference>
<feature type="compositionally biased region" description="Polar residues" evidence="1">
    <location>
        <begin position="76"/>
        <end position="98"/>
    </location>
</feature>
<proteinExistence type="predicted"/>
<keyword evidence="3" id="KW-1185">Reference proteome</keyword>
<evidence type="ECO:0000313" key="3">
    <source>
        <dbReference type="Proteomes" id="UP000326939"/>
    </source>
</evidence>
<evidence type="ECO:0000313" key="2">
    <source>
        <dbReference type="EMBL" id="KAB5561329.1"/>
    </source>
</evidence>
<organism evidence="2 3">
    <name type="scientific">Salix brachista</name>
    <dbReference type="NCBI Taxonomy" id="2182728"/>
    <lineage>
        <taxon>Eukaryota</taxon>
        <taxon>Viridiplantae</taxon>
        <taxon>Streptophyta</taxon>
        <taxon>Embryophyta</taxon>
        <taxon>Tracheophyta</taxon>
        <taxon>Spermatophyta</taxon>
        <taxon>Magnoliopsida</taxon>
        <taxon>eudicotyledons</taxon>
        <taxon>Gunneridae</taxon>
        <taxon>Pentapetalae</taxon>
        <taxon>rosids</taxon>
        <taxon>fabids</taxon>
        <taxon>Malpighiales</taxon>
        <taxon>Salicaceae</taxon>
        <taxon>Saliceae</taxon>
        <taxon>Salix</taxon>
    </lineage>
</organism>
<protein>
    <submittedName>
        <fullName evidence="2">Uncharacterized protein</fullName>
    </submittedName>
</protein>
<feature type="region of interest" description="Disordered" evidence="1">
    <location>
        <begin position="76"/>
        <end position="108"/>
    </location>
</feature>
<dbReference type="AlphaFoldDB" id="A0A5N5N1W0"/>
<accession>A0A5N5N1W0</accession>